<feature type="chain" id="PRO_5047139183" evidence="1">
    <location>
        <begin position="24"/>
        <end position="287"/>
    </location>
</feature>
<dbReference type="NCBIfam" id="TIGR04383">
    <property type="entry name" value="acidic_w_LPXTA"/>
    <property type="match status" value="1"/>
</dbReference>
<reference evidence="2 3" key="1">
    <citation type="submission" date="2023-07" db="EMBL/GenBank/DDBJ databases">
        <title>Genomic Encyclopedia of Type Strains, Phase IV (KMG-IV): sequencing the most valuable type-strain genomes for metagenomic binning, comparative biology and taxonomic classification.</title>
        <authorList>
            <person name="Goeker M."/>
        </authorList>
    </citation>
    <scope>NUCLEOTIDE SEQUENCE [LARGE SCALE GENOMIC DNA]</scope>
    <source>
        <strain evidence="2 3">DSM 27594</strain>
    </source>
</reference>
<accession>A0ABT9XXX4</accession>
<gene>
    <name evidence="2" type="ORF">J2S10_003607</name>
</gene>
<sequence>MRKAIFIFLLSFVLMSNVPVAWATPPANELNQYLAEIGWTKQDLMNYLNFYEMPLEGFSTLADLKNALGTPVNAKNLQDLLSKYHLSQTDLNNLLKQFGDSLDKYKFIEDLNNTLAFYTNHDNVMARIKMDMAKIGITSKEADRFFSYLTQIEEDNKTQLDQMQSLDYQIDKFLGTVDPSQLNAEQLDELSQIFKQTLNLYEIQLKLKANNKNITLDDLLKMKISPGNLYTGVYSNAGEPLLDFTIPAKAFQGVVAGLEELLNLGGLANEFVDYMHSEKYNDINPYK</sequence>
<evidence type="ECO:0000256" key="1">
    <source>
        <dbReference type="SAM" id="SignalP"/>
    </source>
</evidence>
<dbReference type="InterPro" id="IPR030832">
    <property type="entry name" value="Acidic_LPXTA"/>
</dbReference>
<organism evidence="2 3">
    <name type="scientific">Neobacillus ginsengisoli</name>
    <dbReference type="NCBI Taxonomy" id="904295"/>
    <lineage>
        <taxon>Bacteria</taxon>
        <taxon>Bacillati</taxon>
        <taxon>Bacillota</taxon>
        <taxon>Bacilli</taxon>
        <taxon>Bacillales</taxon>
        <taxon>Bacillaceae</taxon>
        <taxon>Neobacillus</taxon>
    </lineage>
</organism>
<evidence type="ECO:0000313" key="3">
    <source>
        <dbReference type="Proteomes" id="UP001224122"/>
    </source>
</evidence>
<name>A0ABT9XXX4_9BACI</name>
<feature type="signal peptide" evidence="1">
    <location>
        <begin position="1"/>
        <end position="23"/>
    </location>
</feature>
<keyword evidence="3" id="KW-1185">Reference proteome</keyword>
<proteinExistence type="predicted"/>
<keyword evidence="1" id="KW-0732">Signal</keyword>
<protein>
    <submittedName>
        <fullName evidence="2">Processed acidic surface protein</fullName>
    </submittedName>
</protein>
<evidence type="ECO:0000313" key="2">
    <source>
        <dbReference type="EMBL" id="MDQ0200418.1"/>
    </source>
</evidence>
<dbReference type="EMBL" id="JAUSTW010000006">
    <property type="protein sequence ID" value="MDQ0200418.1"/>
    <property type="molecule type" value="Genomic_DNA"/>
</dbReference>
<comment type="caution">
    <text evidence="2">The sequence shown here is derived from an EMBL/GenBank/DDBJ whole genome shotgun (WGS) entry which is preliminary data.</text>
</comment>
<dbReference type="RefSeq" id="WP_307410256.1">
    <property type="nucleotide sequence ID" value="NZ_JAUSTW010000006.1"/>
</dbReference>
<dbReference type="Proteomes" id="UP001224122">
    <property type="component" value="Unassembled WGS sequence"/>
</dbReference>